<evidence type="ECO:0000313" key="7">
    <source>
        <dbReference type="Proteomes" id="UP000198748"/>
    </source>
</evidence>
<evidence type="ECO:0000313" key="6">
    <source>
        <dbReference type="EMBL" id="SDG56367.1"/>
    </source>
</evidence>
<dbReference type="Gene3D" id="3.40.30.10">
    <property type="entry name" value="Glutaredoxin"/>
    <property type="match status" value="1"/>
</dbReference>
<accession>A0A1G7V9G7</accession>
<dbReference type="InterPro" id="IPR013740">
    <property type="entry name" value="Redoxin"/>
</dbReference>
<keyword evidence="6" id="KW-0413">Isomerase</keyword>
<dbReference type="SUPFAM" id="SSF52833">
    <property type="entry name" value="Thioredoxin-like"/>
    <property type="match status" value="1"/>
</dbReference>
<dbReference type="InterPro" id="IPR050553">
    <property type="entry name" value="Thioredoxin_ResA/DsbE_sf"/>
</dbReference>
<dbReference type="PANTHER" id="PTHR42852:SF6">
    <property type="entry name" value="THIOL:DISULFIDE INTERCHANGE PROTEIN DSBE"/>
    <property type="match status" value="1"/>
</dbReference>
<dbReference type="RefSeq" id="WP_090156384.1">
    <property type="nucleotide sequence ID" value="NZ_FNAN01000020.1"/>
</dbReference>
<dbReference type="EMBL" id="FNAN01000020">
    <property type="protein sequence ID" value="SDG56367.1"/>
    <property type="molecule type" value="Genomic_DNA"/>
</dbReference>
<dbReference type="GO" id="GO:0017004">
    <property type="term" value="P:cytochrome complex assembly"/>
    <property type="evidence" value="ECO:0007669"/>
    <property type="project" value="UniProtKB-KW"/>
</dbReference>
<dbReference type="Proteomes" id="UP000198748">
    <property type="component" value="Unassembled WGS sequence"/>
</dbReference>
<dbReference type="OrthoDB" id="6399635at2"/>
<dbReference type="STRING" id="659014.SAMN04487996_1207"/>
<dbReference type="InterPro" id="IPR036249">
    <property type="entry name" value="Thioredoxin-like_sf"/>
</dbReference>
<dbReference type="CDD" id="cd02966">
    <property type="entry name" value="TlpA_like_family"/>
    <property type="match status" value="1"/>
</dbReference>
<evidence type="ECO:0000256" key="4">
    <source>
        <dbReference type="ARBA" id="ARBA00023284"/>
    </source>
</evidence>
<feature type="domain" description="Thioredoxin" evidence="5">
    <location>
        <begin position="342"/>
        <end position="491"/>
    </location>
</feature>
<name>A0A1G7V9G7_9BACT</name>
<sequence>MSKEKNIILLLLLLLMANKLRSQNPRSAYLEYGSIDESKNYMIFAQDQKTRNDDKELFYLTKGRKSNQLSVEGVRSLTIYYKDIGYPLYVFPGDSLAIDCNDNGCFFKGTRENEWNLSRTLINRSYPFFGKHWDFGSVAYEQLLDVGQSRFNELIDKIDQAADSLLLSPEFVNLLKRDAKCAFIRSFIWEHNKYNTRDESSQQRIQAYVKDFGDFYAQDSLRNSFVFSYSLMSWSEFMARAANNFEQPKKTQTYVEFLGRDLGENYIQRLEMAKSMPGPNRDDILYSLMTYKFKTSSWNGAEYEPFVSYFQKNSGNKWMVENILARSGLYLLPPNPQIVENLKSNLEVLNSELHTSGGEKISWKDLSASLKGKTTYVSFWASWCAPCIKEFRASKSVVNELSKNEKINFLAISVDEDNERWRKSMKAMGMENSHLNYQMKLKSALGKLLLSDETVPRYMIIDANGIVKTIEATKLSSTGGATAIQNLVNQK</sequence>
<organism evidence="6 7">
    <name type="scientific">Dyadobacter soli</name>
    <dbReference type="NCBI Taxonomy" id="659014"/>
    <lineage>
        <taxon>Bacteria</taxon>
        <taxon>Pseudomonadati</taxon>
        <taxon>Bacteroidota</taxon>
        <taxon>Cytophagia</taxon>
        <taxon>Cytophagales</taxon>
        <taxon>Spirosomataceae</taxon>
        <taxon>Dyadobacter</taxon>
    </lineage>
</organism>
<dbReference type="GO" id="GO:0030313">
    <property type="term" value="C:cell envelope"/>
    <property type="evidence" value="ECO:0007669"/>
    <property type="project" value="UniProtKB-SubCell"/>
</dbReference>
<protein>
    <submittedName>
        <fullName evidence="6">Thiol-disulfide isomerase or thioredoxin</fullName>
    </submittedName>
</protein>
<evidence type="ECO:0000256" key="3">
    <source>
        <dbReference type="ARBA" id="ARBA00023157"/>
    </source>
</evidence>
<dbReference type="Pfam" id="PF08534">
    <property type="entry name" value="Redoxin"/>
    <property type="match status" value="1"/>
</dbReference>
<proteinExistence type="predicted"/>
<dbReference type="PANTHER" id="PTHR42852">
    <property type="entry name" value="THIOL:DISULFIDE INTERCHANGE PROTEIN DSBE"/>
    <property type="match status" value="1"/>
</dbReference>
<dbReference type="GO" id="GO:0016853">
    <property type="term" value="F:isomerase activity"/>
    <property type="evidence" value="ECO:0007669"/>
    <property type="project" value="UniProtKB-KW"/>
</dbReference>
<keyword evidence="3" id="KW-1015">Disulfide bond</keyword>
<comment type="subcellular location">
    <subcellularLocation>
        <location evidence="1">Cell envelope</location>
    </subcellularLocation>
</comment>
<dbReference type="GO" id="GO:0016491">
    <property type="term" value="F:oxidoreductase activity"/>
    <property type="evidence" value="ECO:0007669"/>
    <property type="project" value="InterPro"/>
</dbReference>
<keyword evidence="4" id="KW-0676">Redox-active center</keyword>
<dbReference type="AlphaFoldDB" id="A0A1G7V9G7"/>
<dbReference type="InterPro" id="IPR013766">
    <property type="entry name" value="Thioredoxin_domain"/>
</dbReference>
<evidence type="ECO:0000256" key="2">
    <source>
        <dbReference type="ARBA" id="ARBA00022748"/>
    </source>
</evidence>
<keyword evidence="7" id="KW-1185">Reference proteome</keyword>
<reference evidence="7" key="1">
    <citation type="submission" date="2016-10" db="EMBL/GenBank/DDBJ databases">
        <authorList>
            <person name="Varghese N."/>
            <person name="Submissions S."/>
        </authorList>
    </citation>
    <scope>NUCLEOTIDE SEQUENCE [LARGE SCALE GENOMIC DNA]</scope>
    <source>
        <strain evidence="7">DSM 25329</strain>
    </source>
</reference>
<dbReference type="PROSITE" id="PS51352">
    <property type="entry name" value="THIOREDOXIN_2"/>
    <property type="match status" value="1"/>
</dbReference>
<keyword evidence="2" id="KW-0201">Cytochrome c-type biogenesis</keyword>
<gene>
    <name evidence="6" type="ORF">SAMN04487996_1207</name>
</gene>
<evidence type="ECO:0000259" key="5">
    <source>
        <dbReference type="PROSITE" id="PS51352"/>
    </source>
</evidence>
<evidence type="ECO:0000256" key="1">
    <source>
        <dbReference type="ARBA" id="ARBA00004196"/>
    </source>
</evidence>